<protein>
    <submittedName>
        <fullName evidence="2">Uncharacterized protein</fullName>
    </submittedName>
</protein>
<feature type="region of interest" description="Disordered" evidence="1">
    <location>
        <begin position="40"/>
        <end position="80"/>
    </location>
</feature>
<reference evidence="2 3" key="1">
    <citation type="journal article" date="2021" name="Elife">
        <title>Chloroplast acquisition without the gene transfer in kleptoplastic sea slugs, Plakobranchus ocellatus.</title>
        <authorList>
            <person name="Maeda T."/>
            <person name="Takahashi S."/>
            <person name="Yoshida T."/>
            <person name="Shimamura S."/>
            <person name="Takaki Y."/>
            <person name="Nagai Y."/>
            <person name="Toyoda A."/>
            <person name="Suzuki Y."/>
            <person name="Arimoto A."/>
            <person name="Ishii H."/>
            <person name="Satoh N."/>
            <person name="Nishiyama T."/>
            <person name="Hasebe M."/>
            <person name="Maruyama T."/>
            <person name="Minagawa J."/>
            <person name="Obokata J."/>
            <person name="Shigenobu S."/>
        </authorList>
    </citation>
    <scope>NUCLEOTIDE SEQUENCE [LARGE SCALE GENOMIC DNA]</scope>
</reference>
<proteinExistence type="predicted"/>
<evidence type="ECO:0000256" key="1">
    <source>
        <dbReference type="SAM" id="MobiDB-lite"/>
    </source>
</evidence>
<evidence type="ECO:0000313" key="3">
    <source>
        <dbReference type="Proteomes" id="UP000762676"/>
    </source>
</evidence>
<keyword evidence="3" id="KW-1185">Reference proteome</keyword>
<sequence length="106" mass="11689">MSKTEPNSLTLSMLFHQKMHRFGIMERNIFQSINLDLIEDDEGNTSDEAEISDEGEWVPPPEENGDSVTSDSDDDCPTFTNLVPVAINTTTETSHSNGGDDVEQAV</sequence>
<evidence type="ECO:0000313" key="2">
    <source>
        <dbReference type="EMBL" id="GFR97673.1"/>
    </source>
</evidence>
<dbReference type="Proteomes" id="UP000762676">
    <property type="component" value="Unassembled WGS sequence"/>
</dbReference>
<feature type="compositionally biased region" description="Polar residues" evidence="1">
    <location>
        <begin position="87"/>
        <end position="97"/>
    </location>
</feature>
<dbReference type="EMBL" id="BMAT01009050">
    <property type="protein sequence ID" value="GFR97673.1"/>
    <property type="molecule type" value="Genomic_DNA"/>
</dbReference>
<organism evidence="2 3">
    <name type="scientific">Elysia marginata</name>
    <dbReference type="NCBI Taxonomy" id="1093978"/>
    <lineage>
        <taxon>Eukaryota</taxon>
        <taxon>Metazoa</taxon>
        <taxon>Spiralia</taxon>
        <taxon>Lophotrochozoa</taxon>
        <taxon>Mollusca</taxon>
        <taxon>Gastropoda</taxon>
        <taxon>Heterobranchia</taxon>
        <taxon>Euthyneura</taxon>
        <taxon>Panpulmonata</taxon>
        <taxon>Sacoglossa</taxon>
        <taxon>Placobranchoidea</taxon>
        <taxon>Plakobranchidae</taxon>
        <taxon>Elysia</taxon>
    </lineage>
</organism>
<name>A0AAV4HHD4_9GAST</name>
<dbReference type="AlphaFoldDB" id="A0AAV4HHD4"/>
<accession>A0AAV4HHD4</accession>
<feature type="region of interest" description="Disordered" evidence="1">
    <location>
        <begin position="87"/>
        <end position="106"/>
    </location>
</feature>
<gene>
    <name evidence="2" type="ORF">ElyMa_004483400</name>
</gene>
<comment type="caution">
    <text evidence="2">The sequence shown here is derived from an EMBL/GenBank/DDBJ whole genome shotgun (WGS) entry which is preliminary data.</text>
</comment>
<feature type="compositionally biased region" description="Acidic residues" evidence="1">
    <location>
        <begin position="40"/>
        <end position="56"/>
    </location>
</feature>